<evidence type="ECO:0000256" key="3">
    <source>
        <dbReference type="ARBA" id="ARBA00012834"/>
    </source>
</evidence>
<sequence length="317" mass="35742">MYALPQRFAGGLEERVDTDAAIRQTDTDAAVARFSAVQKGYLYDPYLKHLLPRGAQFQPPRPPLINVGTHVRSHGIDKLVDKWLALCERDEKRCQIVSLGAGSDTRFWRIASGSHRGTISSYIELDFPENTTKKAIAIRRSKPLYELLGSPQDTYITHGGSGLTSPIYHLLPADLRLPPAESLAIMLQLNTPGAAPLLDPSVPTLLPTWFVDLFEQSGQSTILGGIVYEMFGLTDAFGKVMLSNLKHSRALTLREYRGNVMGPPELERVMELEMLDEMEELELVLRHYAFTWGYRTFGPEEQRLDWSVWRLRPFGVE</sequence>
<keyword evidence="5 8" id="KW-0489">Methyltransferase</keyword>
<keyword evidence="11" id="KW-1185">Reference proteome</keyword>
<evidence type="ECO:0000256" key="4">
    <source>
        <dbReference type="ARBA" id="ARBA00017497"/>
    </source>
</evidence>
<dbReference type="OrthoDB" id="203237at2759"/>
<evidence type="ECO:0000256" key="7">
    <source>
        <dbReference type="ARBA" id="ARBA00022691"/>
    </source>
</evidence>
<dbReference type="InterPro" id="IPR029063">
    <property type="entry name" value="SAM-dependent_MTases_sf"/>
</dbReference>
<dbReference type="PANTHER" id="PTHR13600:SF21">
    <property type="entry name" value="LEUCINE CARBOXYL METHYLTRANSFERASE 1"/>
    <property type="match status" value="1"/>
</dbReference>
<feature type="binding site" evidence="9">
    <location>
        <position position="100"/>
    </location>
    <ligand>
        <name>S-adenosyl-L-methionine</name>
        <dbReference type="ChEBI" id="CHEBI:59789"/>
    </ligand>
</feature>
<dbReference type="GO" id="GO:0032259">
    <property type="term" value="P:methylation"/>
    <property type="evidence" value="ECO:0007669"/>
    <property type="project" value="UniProtKB-KW"/>
</dbReference>
<evidence type="ECO:0000256" key="1">
    <source>
        <dbReference type="ARBA" id="ARBA00000724"/>
    </source>
</evidence>
<comment type="function">
    <text evidence="8">Methylates the carboxyl group of the C-terminal leucine residue of protein phosphatase 2A catalytic subunits to form alpha-leucine ester residues.</text>
</comment>
<name>A0A4R0R3X6_9APHY</name>
<dbReference type="EC" id="2.1.1.233" evidence="3 8"/>
<evidence type="ECO:0000256" key="9">
    <source>
        <dbReference type="PIRSR" id="PIRSR016305-1"/>
    </source>
</evidence>
<evidence type="ECO:0000256" key="5">
    <source>
        <dbReference type="ARBA" id="ARBA00022603"/>
    </source>
</evidence>
<protein>
    <recommendedName>
        <fullName evidence="4 8">Leucine carboxyl methyltransferase 1</fullName>
        <ecNumber evidence="3 8">2.1.1.233</ecNumber>
    </recommendedName>
</protein>
<comment type="catalytic activity">
    <reaction evidence="1 8">
        <text>[phosphatase 2A protein]-C-terminal L-leucine + S-adenosyl-L-methionine = [phosphatase 2A protein]-C-terminal L-leucine methyl ester + S-adenosyl-L-homocysteine</text>
        <dbReference type="Rhea" id="RHEA:48544"/>
        <dbReference type="Rhea" id="RHEA-COMP:12134"/>
        <dbReference type="Rhea" id="RHEA-COMP:12135"/>
        <dbReference type="ChEBI" id="CHEBI:57856"/>
        <dbReference type="ChEBI" id="CHEBI:59789"/>
        <dbReference type="ChEBI" id="CHEBI:90516"/>
        <dbReference type="ChEBI" id="CHEBI:90517"/>
        <dbReference type="EC" id="2.1.1.233"/>
    </reaction>
</comment>
<dbReference type="Gene3D" id="3.40.50.150">
    <property type="entry name" value="Vaccinia Virus protein VP39"/>
    <property type="match status" value="1"/>
</dbReference>
<feature type="binding site" evidence="9">
    <location>
        <begin position="174"/>
        <end position="175"/>
    </location>
    <ligand>
        <name>S-adenosyl-L-methionine</name>
        <dbReference type="ChEBI" id="CHEBI:59789"/>
    </ligand>
</feature>
<accession>A0A4R0R3X6</accession>
<proteinExistence type="inferred from homology"/>
<dbReference type="Pfam" id="PF04072">
    <property type="entry name" value="LCM"/>
    <property type="match status" value="1"/>
</dbReference>
<keyword evidence="7 8" id="KW-0949">S-adenosyl-L-methionine</keyword>
<dbReference type="PANTHER" id="PTHR13600">
    <property type="entry name" value="LEUCINE CARBOXYL METHYLTRANSFERASE"/>
    <property type="match status" value="1"/>
</dbReference>
<evidence type="ECO:0000256" key="6">
    <source>
        <dbReference type="ARBA" id="ARBA00022679"/>
    </source>
</evidence>
<comment type="similarity">
    <text evidence="2 8">Belongs to the methyltransferase superfamily. LCMT family.</text>
</comment>
<feature type="binding site" evidence="9">
    <location>
        <position position="72"/>
    </location>
    <ligand>
        <name>S-adenosyl-L-methionine</name>
        <dbReference type="ChEBI" id="CHEBI:59789"/>
    </ligand>
</feature>
<evidence type="ECO:0000256" key="8">
    <source>
        <dbReference type="PIRNR" id="PIRNR016305"/>
    </source>
</evidence>
<dbReference type="Proteomes" id="UP000292702">
    <property type="component" value="Unassembled WGS sequence"/>
</dbReference>
<dbReference type="SUPFAM" id="SSF53335">
    <property type="entry name" value="S-adenosyl-L-methionine-dependent methyltransferases"/>
    <property type="match status" value="1"/>
</dbReference>
<dbReference type="PIRSF" id="PIRSF016305">
    <property type="entry name" value="LCM_mtfrase"/>
    <property type="match status" value="1"/>
</dbReference>
<reference evidence="10 11" key="1">
    <citation type="submission" date="2018-11" db="EMBL/GenBank/DDBJ databases">
        <title>Genome assembly of Steccherinum ochraceum LE-BIN_3174, the white-rot fungus of the Steccherinaceae family (The Residual Polyporoid clade, Polyporales, Basidiomycota).</title>
        <authorList>
            <person name="Fedorova T.V."/>
            <person name="Glazunova O.A."/>
            <person name="Landesman E.O."/>
            <person name="Moiseenko K.V."/>
            <person name="Psurtseva N.V."/>
            <person name="Savinova O.S."/>
            <person name="Shakhova N.V."/>
            <person name="Tyazhelova T.V."/>
            <person name="Vasina D.V."/>
        </authorList>
    </citation>
    <scope>NUCLEOTIDE SEQUENCE [LARGE SCALE GENOMIC DNA]</scope>
    <source>
        <strain evidence="10 11">LE-BIN_3174</strain>
    </source>
</reference>
<evidence type="ECO:0000256" key="2">
    <source>
        <dbReference type="ARBA" id="ARBA00010703"/>
    </source>
</evidence>
<dbReference type="GO" id="GO:0018423">
    <property type="term" value="F:protein C-terminal leucine carboxyl O-methyltransferase activity"/>
    <property type="evidence" value="ECO:0007669"/>
    <property type="project" value="UniProtKB-EC"/>
</dbReference>
<dbReference type="InterPro" id="IPR007213">
    <property type="entry name" value="Ppm1/Ppm2/Tcmp"/>
</dbReference>
<dbReference type="AlphaFoldDB" id="A0A4R0R3X6"/>
<evidence type="ECO:0000313" key="11">
    <source>
        <dbReference type="Proteomes" id="UP000292702"/>
    </source>
</evidence>
<dbReference type="InterPro" id="IPR016651">
    <property type="entry name" value="LCMT1"/>
</dbReference>
<keyword evidence="6 8" id="KW-0808">Transferase</keyword>
<comment type="caution">
    <text evidence="10">The sequence shown here is derived from an EMBL/GenBank/DDBJ whole genome shotgun (WGS) entry which is preliminary data.</text>
</comment>
<organism evidence="10 11">
    <name type="scientific">Steccherinum ochraceum</name>
    <dbReference type="NCBI Taxonomy" id="92696"/>
    <lineage>
        <taxon>Eukaryota</taxon>
        <taxon>Fungi</taxon>
        <taxon>Dikarya</taxon>
        <taxon>Basidiomycota</taxon>
        <taxon>Agaricomycotina</taxon>
        <taxon>Agaricomycetes</taxon>
        <taxon>Polyporales</taxon>
        <taxon>Steccherinaceae</taxon>
        <taxon>Steccherinum</taxon>
    </lineage>
</organism>
<dbReference type="STRING" id="92696.A0A4R0R3X6"/>
<evidence type="ECO:0000313" key="10">
    <source>
        <dbReference type="EMBL" id="TCD61951.1"/>
    </source>
</evidence>
<dbReference type="EMBL" id="RWJN01000416">
    <property type="protein sequence ID" value="TCD61951.1"/>
    <property type="molecule type" value="Genomic_DNA"/>
</dbReference>
<gene>
    <name evidence="10" type="primary">PPM1</name>
    <name evidence="10" type="ORF">EIP91_007691</name>
</gene>